<feature type="transmembrane region" description="Helical" evidence="7">
    <location>
        <begin position="6"/>
        <end position="25"/>
    </location>
</feature>
<dbReference type="PANTHER" id="PTHR30176:SF3">
    <property type="entry name" value="FERREDOXIN-TYPE PROTEIN NAPH"/>
    <property type="match status" value="1"/>
</dbReference>
<protein>
    <submittedName>
        <fullName evidence="9">4Fe-4S ferredoxin iron-sulfur binding domain-containing protein</fullName>
    </submittedName>
</protein>
<proteinExistence type="predicted"/>
<keyword evidence="1" id="KW-0813">Transport</keyword>
<keyword evidence="7" id="KW-0472">Membrane</keyword>
<keyword evidence="10" id="KW-1185">Reference proteome</keyword>
<name>J0S6N6_9EURY</name>
<evidence type="ECO:0000256" key="3">
    <source>
        <dbReference type="ARBA" id="ARBA00022723"/>
    </source>
</evidence>
<dbReference type="InterPro" id="IPR017900">
    <property type="entry name" value="4Fe4S_Fe_S_CS"/>
</dbReference>
<evidence type="ECO:0000256" key="1">
    <source>
        <dbReference type="ARBA" id="ARBA00022448"/>
    </source>
</evidence>
<feature type="domain" description="4Fe-4S ferredoxin-type" evidence="8">
    <location>
        <begin position="201"/>
        <end position="230"/>
    </location>
</feature>
<keyword evidence="3" id="KW-0479">Metal-binding</keyword>
<dbReference type="InterPro" id="IPR017896">
    <property type="entry name" value="4Fe4S_Fe-S-bd"/>
</dbReference>
<keyword evidence="7" id="KW-0812">Transmembrane</keyword>
<dbReference type="Proteomes" id="UP000005095">
    <property type="component" value="Chromosome"/>
</dbReference>
<dbReference type="STRING" id="28892.Metli_0221"/>
<dbReference type="Gene3D" id="3.30.70.20">
    <property type="match status" value="1"/>
</dbReference>
<keyword evidence="5" id="KW-0408">Iron</keyword>
<evidence type="ECO:0000256" key="5">
    <source>
        <dbReference type="ARBA" id="ARBA00023004"/>
    </source>
</evidence>
<dbReference type="OrthoDB" id="23833at2157"/>
<dbReference type="HOGENOM" id="CLU_033147_2_1_2"/>
<dbReference type="PANTHER" id="PTHR30176">
    <property type="entry name" value="FERREDOXIN-TYPE PROTEIN NAPH"/>
    <property type="match status" value="1"/>
</dbReference>
<dbReference type="AlphaFoldDB" id="J0S6N6"/>
<organism evidence="9 10">
    <name type="scientific">Methanofollis liminatans DSM 4140</name>
    <dbReference type="NCBI Taxonomy" id="28892"/>
    <lineage>
        <taxon>Archaea</taxon>
        <taxon>Methanobacteriati</taxon>
        <taxon>Methanobacteriota</taxon>
        <taxon>Stenosarchaea group</taxon>
        <taxon>Methanomicrobia</taxon>
        <taxon>Methanomicrobiales</taxon>
        <taxon>Methanomicrobiaceae</taxon>
        <taxon>Methanofollis</taxon>
    </lineage>
</organism>
<reference evidence="9 10" key="1">
    <citation type="submission" date="2011-08" db="EMBL/GenBank/DDBJ databases">
        <title>The complete genome of Methanofollis liminatans DSM 4140.</title>
        <authorList>
            <consortium name="US DOE Joint Genome Institute (JGI-PGF)"/>
            <person name="Lucas S."/>
            <person name="Han J."/>
            <person name="Lapidus A."/>
            <person name="Bruce D."/>
            <person name="Goodwin L."/>
            <person name="Pitluck S."/>
            <person name="Peters L."/>
            <person name="Kyrpides N."/>
            <person name="Mavromatis K."/>
            <person name="Ivanova N."/>
            <person name="Mikhailova N."/>
            <person name="Lu M."/>
            <person name="Detter J.C."/>
            <person name="Tapia R."/>
            <person name="Han C."/>
            <person name="Land M."/>
            <person name="Hauser L."/>
            <person name="Markowitz V."/>
            <person name="Cheng J.-F."/>
            <person name="Hugenholtz P."/>
            <person name="Woyke T."/>
            <person name="Wu D."/>
            <person name="Spring S."/>
            <person name="Schuler E."/>
            <person name="Brambilla E."/>
            <person name="Klenk H.-P."/>
            <person name="Eisen J.A."/>
        </authorList>
    </citation>
    <scope>NUCLEOTIDE SEQUENCE [LARGE SCALE GENOMIC DNA]</scope>
    <source>
        <strain evidence="9 10">DSM 4140</strain>
    </source>
</reference>
<keyword evidence="4" id="KW-0249">Electron transport</keyword>
<evidence type="ECO:0000256" key="2">
    <source>
        <dbReference type="ARBA" id="ARBA00022485"/>
    </source>
</evidence>
<evidence type="ECO:0000256" key="6">
    <source>
        <dbReference type="ARBA" id="ARBA00023014"/>
    </source>
</evidence>
<keyword evidence="6" id="KW-0411">Iron-sulfur</keyword>
<dbReference type="PROSITE" id="PS51379">
    <property type="entry name" value="4FE4S_FER_2"/>
    <property type="match status" value="2"/>
</dbReference>
<dbReference type="GO" id="GO:0051539">
    <property type="term" value="F:4 iron, 4 sulfur cluster binding"/>
    <property type="evidence" value="ECO:0007669"/>
    <property type="project" value="UniProtKB-KW"/>
</dbReference>
<dbReference type="SUPFAM" id="SSF54862">
    <property type="entry name" value="4Fe-4S ferredoxins"/>
    <property type="match status" value="1"/>
</dbReference>
<evidence type="ECO:0000313" key="10">
    <source>
        <dbReference type="Proteomes" id="UP000005095"/>
    </source>
</evidence>
<feature type="transmembrane region" description="Helical" evidence="7">
    <location>
        <begin position="67"/>
        <end position="91"/>
    </location>
</feature>
<dbReference type="Pfam" id="PF12801">
    <property type="entry name" value="Fer4_5"/>
    <property type="match status" value="2"/>
</dbReference>
<dbReference type="Pfam" id="PF13237">
    <property type="entry name" value="Fer4_10"/>
    <property type="match status" value="1"/>
</dbReference>
<dbReference type="GO" id="GO:0016491">
    <property type="term" value="F:oxidoreductase activity"/>
    <property type="evidence" value="ECO:0007669"/>
    <property type="project" value="UniProtKB-ARBA"/>
</dbReference>
<dbReference type="RefSeq" id="WP_004037215.1">
    <property type="nucleotide sequence ID" value="NZ_CM001555.1"/>
</dbReference>
<feature type="transmembrane region" description="Helical" evidence="7">
    <location>
        <begin position="126"/>
        <end position="150"/>
    </location>
</feature>
<dbReference type="PATRIC" id="fig|28892.9.peg.238"/>
<dbReference type="GO" id="GO:0005886">
    <property type="term" value="C:plasma membrane"/>
    <property type="evidence" value="ECO:0007669"/>
    <property type="project" value="TreeGrafter"/>
</dbReference>
<evidence type="ECO:0000256" key="4">
    <source>
        <dbReference type="ARBA" id="ARBA00022982"/>
    </source>
</evidence>
<accession>J0S6N6</accession>
<keyword evidence="7" id="KW-1133">Transmembrane helix</keyword>
<sequence>MVFASVPKAVGLVYALAGILALAYLWHTGRFSRRKGLPILAVTALLGFLIFSPVAPYQFQLLVLRDVAGLGAPVLLVAVGLAVMLGLALLFGRIFCGHFCPVGALQEIAAHLSPKKVGRTQKKVSMAVRGGVFLAFFAAGLLFSFNLLGALGVHDLFHLALGVPAAIFLGILALSAFVYRPFCRFICPYGALLAVASSESLYRFVRTDLCIECGRCERACPVDEAKKTDAKAECYMCGRCVEVCPAEGALHYARR</sequence>
<keyword evidence="2" id="KW-0004">4Fe-4S</keyword>
<dbReference type="EMBL" id="CM001555">
    <property type="protein sequence ID" value="EJG06194.1"/>
    <property type="molecule type" value="Genomic_DNA"/>
</dbReference>
<gene>
    <name evidence="9" type="ORF">Metli_0221</name>
</gene>
<feature type="transmembrane region" description="Helical" evidence="7">
    <location>
        <begin position="37"/>
        <end position="55"/>
    </location>
</feature>
<feature type="transmembrane region" description="Helical" evidence="7">
    <location>
        <begin position="156"/>
        <end position="179"/>
    </location>
</feature>
<evidence type="ECO:0000256" key="7">
    <source>
        <dbReference type="SAM" id="Phobius"/>
    </source>
</evidence>
<dbReference type="PROSITE" id="PS00198">
    <property type="entry name" value="4FE4S_FER_1"/>
    <property type="match status" value="2"/>
</dbReference>
<evidence type="ECO:0000259" key="8">
    <source>
        <dbReference type="PROSITE" id="PS51379"/>
    </source>
</evidence>
<dbReference type="InterPro" id="IPR051684">
    <property type="entry name" value="Electron_Trans/Redox"/>
</dbReference>
<evidence type="ECO:0000313" key="9">
    <source>
        <dbReference type="EMBL" id="EJG06194.1"/>
    </source>
</evidence>
<dbReference type="GO" id="GO:0046872">
    <property type="term" value="F:metal ion binding"/>
    <property type="evidence" value="ECO:0007669"/>
    <property type="project" value="UniProtKB-KW"/>
</dbReference>
<feature type="domain" description="4Fe-4S ferredoxin-type" evidence="8">
    <location>
        <begin position="231"/>
        <end position="255"/>
    </location>
</feature>